<dbReference type="InterPro" id="IPR002159">
    <property type="entry name" value="CD36_fam"/>
</dbReference>
<keyword evidence="10" id="KW-0325">Glycoprotein</keyword>
<evidence type="ECO:0000313" key="15">
    <source>
        <dbReference type="Proteomes" id="UP001152798"/>
    </source>
</evidence>
<organism evidence="14 15">
    <name type="scientific">Nezara viridula</name>
    <name type="common">Southern green stink bug</name>
    <name type="synonym">Cimex viridulus</name>
    <dbReference type="NCBI Taxonomy" id="85310"/>
    <lineage>
        <taxon>Eukaryota</taxon>
        <taxon>Metazoa</taxon>
        <taxon>Ecdysozoa</taxon>
        <taxon>Arthropoda</taxon>
        <taxon>Hexapoda</taxon>
        <taxon>Insecta</taxon>
        <taxon>Pterygota</taxon>
        <taxon>Neoptera</taxon>
        <taxon>Paraneoptera</taxon>
        <taxon>Hemiptera</taxon>
        <taxon>Heteroptera</taxon>
        <taxon>Panheteroptera</taxon>
        <taxon>Pentatomomorpha</taxon>
        <taxon>Pentatomoidea</taxon>
        <taxon>Pentatomidae</taxon>
        <taxon>Pentatominae</taxon>
        <taxon>Nezara</taxon>
    </lineage>
</organism>
<keyword evidence="5 13" id="KW-0812">Transmembrane</keyword>
<evidence type="ECO:0000256" key="3">
    <source>
        <dbReference type="ARBA" id="ARBA00010532"/>
    </source>
</evidence>
<keyword evidence="8" id="KW-1015">Disulfide bond</keyword>
<feature type="transmembrane region" description="Helical" evidence="13">
    <location>
        <begin position="468"/>
        <end position="488"/>
    </location>
</feature>
<dbReference type="GO" id="GO:0005044">
    <property type="term" value="F:scavenger receptor activity"/>
    <property type="evidence" value="ECO:0007669"/>
    <property type="project" value="TreeGrafter"/>
</dbReference>
<evidence type="ECO:0000256" key="12">
    <source>
        <dbReference type="ARBA" id="ARBA00042244"/>
    </source>
</evidence>
<dbReference type="AlphaFoldDB" id="A0A9P0HTQ0"/>
<evidence type="ECO:0000313" key="14">
    <source>
        <dbReference type="EMBL" id="CAH1407841.1"/>
    </source>
</evidence>
<evidence type="ECO:0000256" key="5">
    <source>
        <dbReference type="ARBA" id="ARBA00022692"/>
    </source>
</evidence>
<keyword evidence="15" id="KW-1185">Reference proteome</keyword>
<evidence type="ECO:0000256" key="7">
    <source>
        <dbReference type="ARBA" id="ARBA00023136"/>
    </source>
</evidence>
<evidence type="ECO:0000256" key="2">
    <source>
        <dbReference type="ARBA" id="ARBA00004651"/>
    </source>
</evidence>
<dbReference type="GO" id="GO:0005737">
    <property type="term" value="C:cytoplasm"/>
    <property type="evidence" value="ECO:0007669"/>
    <property type="project" value="TreeGrafter"/>
</dbReference>
<dbReference type="Pfam" id="PF01130">
    <property type="entry name" value="CD36"/>
    <property type="match status" value="1"/>
</dbReference>
<reference evidence="14" key="1">
    <citation type="submission" date="2022-01" db="EMBL/GenBank/DDBJ databases">
        <authorList>
            <person name="King R."/>
        </authorList>
    </citation>
    <scope>NUCLEOTIDE SEQUENCE</scope>
</reference>
<evidence type="ECO:0000256" key="11">
    <source>
        <dbReference type="ARBA" id="ARBA00040821"/>
    </source>
</evidence>
<proteinExistence type="inferred from homology"/>
<keyword evidence="4" id="KW-1003">Cell membrane</keyword>
<evidence type="ECO:0000256" key="13">
    <source>
        <dbReference type="SAM" id="Phobius"/>
    </source>
</evidence>
<evidence type="ECO:0000256" key="6">
    <source>
        <dbReference type="ARBA" id="ARBA00022989"/>
    </source>
</evidence>
<dbReference type="PANTHER" id="PTHR11923">
    <property type="entry name" value="SCAVENGER RECEPTOR CLASS B TYPE-1 SR-B1"/>
    <property type="match status" value="1"/>
</dbReference>
<protein>
    <recommendedName>
        <fullName evidence="11">Scavenger receptor class B member 1</fullName>
    </recommendedName>
    <alternativeName>
        <fullName evidence="12">SR-BI</fullName>
    </alternativeName>
</protein>
<evidence type="ECO:0000256" key="1">
    <source>
        <dbReference type="ARBA" id="ARBA00004189"/>
    </source>
</evidence>
<comment type="subcellular location">
    <subcellularLocation>
        <location evidence="2">Cell membrane</location>
        <topology evidence="2">Multi-pass membrane protein</topology>
    </subcellularLocation>
    <subcellularLocation>
        <location evidence="1">Membrane</location>
        <location evidence="1">Caveola</location>
        <topology evidence="1">Multi-pass membrane protein</topology>
    </subcellularLocation>
</comment>
<name>A0A9P0HTQ0_NEZVI</name>
<evidence type="ECO:0000256" key="10">
    <source>
        <dbReference type="ARBA" id="ARBA00023180"/>
    </source>
</evidence>
<evidence type="ECO:0000256" key="4">
    <source>
        <dbReference type="ARBA" id="ARBA00022475"/>
    </source>
</evidence>
<dbReference type="PRINTS" id="PR01609">
    <property type="entry name" value="CD36FAMILY"/>
</dbReference>
<dbReference type="PANTHER" id="PTHR11923:SF110">
    <property type="entry name" value="SCAVENGER RECEPTOR CLASS B MEMBER 1"/>
    <property type="match status" value="1"/>
</dbReference>
<dbReference type="EMBL" id="OV725083">
    <property type="protein sequence ID" value="CAH1407841.1"/>
    <property type="molecule type" value="Genomic_DNA"/>
</dbReference>
<comment type="similarity">
    <text evidence="3">Belongs to the CD36 family.</text>
</comment>
<keyword evidence="9" id="KW-0675">Receptor</keyword>
<evidence type="ECO:0000256" key="9">
    <source>
        <dbReference type="ARBA" id="ARBA00023170"/>
    </source>
</evidence>
<dbReference type="OrthoDB" id="18585at2759"/>
<sequence length="499" mass="56294">MFQISAEKDPSKDLYEDKFCKCSVCYSAPCFLFKLSLFLCSLAGVIILSMTDIYETAVLNVLVLQEGGVVYDIWKSPHTETTISVYPFNYTNIDRIDEENPHVEELGPYVFKERTQKVNISFNDNGTLTYSENRIHEFDPISSIGDLDDIIYTPNVPFMSAAAQGAEKGVLTQIALAAFLKGLDTRPFLPVNILEFVDGFDDDFSIVARKLTSILKGQTPPKFGMLADRKGVSPDKITIGTGSTDLNDFGMISSYNGKTILKYWRTEECNQIKGSDGTFFPPRVVQKKSRVYMYIPRFCRRIPLVYNGTENIINDFPSKRFELPSNVFSTPKENPDNACFCEKKKCQPSGTFSNSKCNFGAPVSVSHPHFLNGDKELRTNVTGLNPDSEKHKFYIDLHSIFGLPMSGRMRFQINVVVHHCPFLSQLNPIPEGTVLPIGWLEFGIGEVQGFAKEVIYHATYTAYYLKQVFLWSSFAVMLLTFVCLFTHLKAKKKMIMTLG</sequence>
<keyword evidence="7 13" id="KW-0472">Membrane</keyword>
<gene>
    <name evidence="14" type="ORF">NEZAVI_LOCUS15473</name>
</gene>
<accession>A0A9P0HTQ0</accession>
<keyword evidence="6 13" id="KW-1133">Transmembrane helix</keyword>
<dbReference type="GO" id="GO:0005901">
    <property type="term" value="C:caveola"/>
    <property type="evidence" value="ECO:0007669"/>
    <property type="project" value="UniProtKB-SubCell"/>
</dbReference>
<evidence type="ECO:0000256" key="8">
    <source>
        <dbReference type="ARBA" id="ARBA00023157"/>
    </source>
</evidence>
<dbReference type="Proteomes" id="UP001152798">
    <property type="component" value="Chromosome 7"/>
</dbReference>